<comment type="caution">
    <text evidence="1">The sequence shown here is derived from an EMBL/GenBank/DDBJ whole genome shotgun (WGS) entry which is preliminary data.</text>
</comment>
<sequence>MQLEQYPSLEPSIELPALALPIDPSDQRAVVGMGTVLRKIKGGQVLIGLLAFDQLYLLVDQIVLPFTPDLQISHVSGMFIGKLSIKTDATSILQTRYWKSRSAIVAAIDPVYDHIDDEDQNFCSYLANLYEEPSSRKWVYERYQQSRN</sequence>
<evidence type="ECO:0000313" key="1">
    <source>
        <dbReference type="EMBL" id="KPL85263.1"/>
    </source>
</evidence>
<gene>
    <name evidence="1" type="ORF">SE18_16405</name>
</gene>
<organism evidence="1 2">
    <name type="scientific">Herpetosiphon geysericola</name>
    <dbReference type="NCBI Taxonomy" id="70996"/>
    <lineage>
        <taxon>Bacteria</taxon>
        <taxon>Bacillati</taxon>
        <taxon>Chloroflexota</taxon>
        <taxon>Chloroflexia</taxon>
        <taxon>Herpetosiphonales</taxon>
        <taxon>Herpetosiphonaceae</taxon>
        <taxon>Herpetosiphon</taxon>
    </lineage>
</organism>
<name>A0A0P6Y8E4_9CHLR</name>
<protein>
    <submittedName>
        <fullName evidence="1">Uncharacterized protein</fullName>
    </submittedName>
</protein>
<dbReference type="RefSeq" id="WP_054535542.1">
    <property type="nucleotide sequence ID" value="NZ_LGKP01000025.1"/>
</dbReference>
<dbReference type="EMBL" id="LGKP01000025">
    <property type="protein sequence ID" value="KPL85263.1"/>
    <property type="molecule type" value="Genomic_DNA"/>
</dbReference>
<evidence type="ECO:0000313" key="2">
    <source>
        <dbReference type="Proteomes" id="UP000050277"/>
    </source>
</evidence>
<keyword evidence="2" id="KW-1185">Reference proteome</keyword>
<reference evidence="1 2" key="1">
    <citation type="submission" date="2015-07" db="EMBL/GenBank/DDBJ databases">
        <title>Whole genome sequence of Herpetosiphon geysericola DSM 7119.</title>
        <authorList>
            <person name="Hemp J."/>
            <person name="Ward L.M."/>
            <person name="Pace L.A."/>
            <person name="Fischer W.W."/>
        </authorList>
    </citation>
    <scope>NUCLEOTIDE SEQUENCE [LARGE SCALE GENOMIC DNA]</scope>
    <source>
        <strain evidence="1 2">DSM 7119</strain>
    </source>
</reference>
<dbReference type="Proteomes" id="UP000050277">
    <property type="component" value="Unassembled WGS sequence"/>
</dbReference>
<accession>A0A0P6Y8E4</accession>
<dbReference type="AlphaFoldDB" id="A0A0P6Y8E4"/>
<proteinExistence type="predicted"/>